<comment type="caution">
    <text evidence="3">The sequence shown here is derived from an EMBL/GenBank/DDBJ whole genome shotgun (WGS) entry which is preliminary data.</text>
</comment>
<evidence type="ECO:0008006" key="5">
    <source>
        <dbReference type="Google" id="ProtNLM"/>
    </source>
</evidence>
<protein>
    <recommendedName>
        <fullName evidence="5">Secreted protein</fullName>
    </recommendedName>
</protein>
<accession>A0A7J5B129</accession>
<feature type="signal peptide" evidence="2">
    <location>
        <begin position="1"/>
        <end position="24"/>
    </location>
</feature>
<evidence type="ECO:0000256" key="1">
    <source>
        <dbReference type="SAM" id="MobiDB-lite"/>
    </source>
</evidence>
<organism evidence="3 4">
    <name type="scientific">Pseudoclavibacter terrae</name>
    <dbReference type="NCBI Taxonomy" id="1530195"/>
    <lineage>
        <taxon>Bacteria</taxon>
        <taxon>Bacillati</taxon>
        <taxon>Actinomycetota</taxon>
        <taxon>Actinomycetes</taxon>
        <taxon>Micrococcales</taxon>
        <taxon>Microbacteriaceae</taxon>
        <taxon>Pseudoclavibacter</taxon>
    </lineage>
</organism>
<evidence type="ECO:0000313" key="3">
    <source>
        <dbReference type="EMBL" id="KAB1637628.1"/>
    </source>
</evidence>
<feature type="region of interest" description="Disordered" evidence="1">
    <location>
        <begin position="26"/>
        <end position="71"/>
    </location>
</feature>
<dbReference type="OrthoDB" id="5113452at2"/>
<keyword evidence="2" id="KW-0732">Signal</keyword>
<evidence type="ECO:0000313" key="4">
    <source>
        <dbReference type="Proteomes" id="UP000490386"/>
    </source>
</evidence>
<sequence>MKPVTKLSTLTAAILLPLALASCATSPAETQESASESGTVAASAPTFADLEAGGANEKDLPSELPDNALDGADLDSARWVGEHEGTDVWLAAPVEGSLYDACILAFPDAQNWTSGCGGGVSGPDQRWYAIVPDGEAPPENSVALSENVYVSAS</sequence>
<proteinExistence type="predicted"/>
<dbReference type="PROSITE" id="PS51257">
    <property type="entry name" value="PROKAR_LIPOPROTEIN"/>
    <property type="match status" value="1"/>
</dbReference>
<gene>
    <name evidence="3" type="ORF">F8O03_10440</name>
</gene>
<name>A0A7J5B129_9MICO</name>
<dbReference type="RefSeq" id="WP_151423821.1">
    <property type="nucleotide sequence ID" value="NZ_WBJX01000003.1"/>
</dbReference>
<feature type="chain" id="PRO_5038394213" description="Secreted protein" evidence="2">
    <location>
        <begin position="25"/>
        <end position="153"/>
    </location>
</feature>
<dbReference type="AlphaFoldDB" id="A0A7J5B129"/>
<reference evidence="3 4" key="1">
    <citation type="submission" date="2019-09" db="EMBL/GenBank/DDBJ databases">
        <title>Phylogeny of genus Pseudoclavibacter and closely related genus.</title>
        <authorList>
            <person name="Li Y."/>
        </authorList>
    </citation>
    <scope>NUCLEOTIDE SEQUENCE [LARGE SCALE GENOMIC DNA]</scope>
    <source>
        <strain evidence="3 4">THG-MD12</strain>
    </source>
</reference>
<dbReference type="Proteomes" id="UP000490386">
    <property type="component" value="Unassembled WGS sequence"/>
</dbReference>
<keyword evidence="4" id="KW-1185">Reference proteome</keyword>
<feature type="compositionally biased region" description="Polar residues" evidence="1">
    <location>
        <begin position="26"/>
        <end position="40"/>
    </location>
</feature>
<dbReference type="EMBL" id="WBJX01000003">
    <property type="protein sequence ID" value="KAB1637628.1"/>
    <property type="molecule type" value="Genomic_DNA"/>
</dbReference>
<evidence type="ECO:0000256" key="2">
    <source>
        <dbReference type="SAM" id="SignalP"/>
    </source>
</evidence>